<evidence type="ECO:0000256" key="6">
    <source>
        <dbReference type="SAM" id="Phobius"/>
    </source>
</evidence>
<comment type="subcellular location">
    <subcellularLocation>
        <location evidence="1">Membrane</location>
        <topology evidence="1">Single-pass membrane protein</topology>
    </subcellularLocation>
</comment>
<dbReference type="InParanoid" id="A0A6N7ETP2"/>
<reference evidence="7 8" key="1">
    <citation type="submission" date="2019-10" db="EMBL/GenBank/DDBJ databases">
        <title>Cardiobacteriales fam. a chemoheterotrophic member of the order Cardiobacteriales, and proposal of Cardiobacteriales fam. nov.</title>
        <authorList>
            <person name="Wang C."/>
        </authorList>
    </citation>
    <scope>NUCLEOTIDE SEQUENCE [LARGE SCALE GENOMIC DNA]</scope>
    <source>
        <strain evidence="7 8">ML27</strain>
    </source>
</reference>
<keyword evidence="8" id="KW-1185">Reference proteome</keyword>
<dbReference type="AlphaFoldDB" id="A0A6N7ETP2"/>
<keyword evidence="2 6" id="KW-0812">Transmembrane</keyword>
<dbReference type="GO" id="GO:0016989">
    <property type="term" value="F:sigma factor antagonist activity"/>
    <property type="evidence" value="ECO:0007669"/>
    <property type="project" value="TreeGrafter"/>
</dbReference>
<evidence type="ECO:0000256" key="3">
    <source>
        <dbReference type="ARBA" id="ARBA00022989"/>
    </source>
</evidence>
<accession>A0A6N7ETP2</accession>
<evidence type="ECO:0000256" key="1">
    <source>
        <dbReference type="ARBA" id="ARBA00004167"/>
    </source>
</evidence>
<keyword evidence="4 6" id="KW-0472">Membrane</keyword>
<protein>
    <recommendedName>
        <fullName evidence="9">Anti-sigma factor</fullName>
    </recommendedName>
</protein>
<proteinExistence type="predicted"/>
<evidence type="ECO:0000256" key="5">
    <source>
        <dbReference type="SAM" id="MobiDB-lite"/>
    </source>
</evidence>
<feature type="compositionally biased region" description="Low complexity" evidence="5">
    <location>
        <begin position="81"/>
        <end position="100"/>
    </location>
</feature>
<comment type="caution">
    <text evidence="7">The sequence shown here is derived from an EMBL/GenBank/DDBJ whole genome shotgun (WGS) entry which is preliminary data.</text>
</comment>
<sequence length="245" mass="26902">MKKINDEQLIHYILHLLPAGDRHAIETALDTDTALQQRLLQWQQVFAQLDEKTTPVTPPERVWQSIASQLAFDTENTLKPAASEASEASKTSNATNAAPAKPKKGGRKNGGFWHYLVPAFATLVVAFMVSFYYHVQPDLRADIMSTDATEVVWQVAANDSNITFVSVKDISVDGMDCVAWIQRKTGEKVRLGQVPDTGSNAKKRLPVPPSLALTAGDSVVIYMVDSRTQAALENMPPNMATLEPI</sequence>
<organism evidence="7 8">
    <name type="scientific">Ostreibacterium oceani</name>
    <dbReference type="NCBI Taxonomy" id="2654998"/>
    <lineage>
        <taxon>Bacteria</taxon>
        <taxon>Pseudomonadati</taxon>
        <taxon>Pseudomonadota</taxon>
        <taxon>Gammaproteobacteria</taxon>
        <taxon>Cardiobacteriales</taxon>
        <taxon>Ostreibacteriaceae</taxon>
        <taxon>Ostreibacterium</taxon>
    </lineage>
</organism>
<dbReference type="GO" id="GO:0016020">
    <property type="term" value="C:membrane"/>
    <property type="evidence" value="ECO:0007669"/>
    <property type="project" value="UniProtKB-SubCell"/>
</dbReference>
<dbReference type="EMBL" id="WHNW01000001">
    <property type="protein sequence ID" value="MPV85313.1"/>
    <property type="molecule type" value="Genomic_DNA"/>
</dbReference>
<dbReference type="InterPro" id="IPR051474">
    <property type="entry name" value="Anti-sigma-K/W_factor"/>
</dbReference>
<feature type="region of interest" description="Disordered" evidence="5">
    <location>
        <begin position="81"/>
        <end position="105"/>
    </location>
</feature>
<gene>
    <name evidence="7" type="ORF">GCU85_01015</name>
</gene>
<dbReference type="Gene3D" id="1.10.10.1320">
    <property type="entry name" value="Anti-sigma factor, zinc-finger domain"/>
    <property type="match status" value="1"/>
</dbReference>
<dbReference type="GO" id="GO:0006417">
    <property type="term" value="P:regulation of translation"/>
    <property type="evidence" value="ECO:0007669"/>
    <property type="project" value="TreeGrafter"/>
</dbReference>
<keyword evidence="3 6" id="KW-1133">Transmembrane helix</keyword>
<evidence type="ECO:0008006" key="9">
    <source>
        <dbReference type="Google" id="ProtNLM"/>
    </source>
</evidence>
<evidence type="ECO:0000313" key="7">
    <source>
        <dbReference type="EMBL" id="MPV85313.1"/>
    </source>
</evidence>
<evidence type="ECO:0000256" key="4">
    <source>
        <dbReference type="ARBA" id="ARBA00023136"/>
    </source>
</evidence>
<dbReference type="RefSeq" id="WP_152808438.1">
    <property type="nucleotide sequence ID" value="NZ_WHNW01000001.1"/>
</dbReference>
<name>A0A6N7ETP2_9GAMM</name>
<dbReference type="Proteomes" id="UP000471298">
    <property type="component" value="Unassembled WGS sequence"/>
</dbReference>
<dbReference type="PANTHER" id="PTHR37461">
    <property type="entry name" value="ANTI-SIGMA-K FACTOR RSKA"/>
    <property type="match status" value="1"/>
</dbReference>
<dbReference type="PANTHER" id="PTHR37461:SF1">
    <property type="entry name" value="ANTI-SIGMA-K FACTOR RSKA"/>
    <property type="match status" value="1"/>
</dbReference>
<evidence type="ECO:0000256" key="2">
    <source>
        <dbReference type="ARBA" id="ARBA00022692"/>
    </source>
</evidence>
<dbReference type="InterPro" id="IPR041916">
    <property type="entry name" value="Anti_sigma_zinc_sf"/>
</dbReference>
<evidence type="ECO:0000313" key="8">
    <source>
        <dbReference type="Proteomes" id="UP000471298"/>
    </source>
</evidence>
<feature type="transmembrane region" description="Helical" evidence="6">
    <location>
        <begin position="112"/>
        <end position="135"/>
    </location>
</feature>